<evidence type="ECO:0000256" key="3">
    <source>
        <dbReference type="ARBA" id="ARBA00023172"/>
    </source>
</evidence>
<evidence type="ECO:0000313" key="8">
    <source>
        <dbReference type="Proteomes" id="UP000093757"/>
    </source>
</evidence>
<reference evidence="7 8" key="1">
    <citation type="submission" date="2016-06" db="EMBL/GenBank/DDBJ databases">
        <authorList>
            <person name="Kjaerup R.B."/>
            <person name="Dalgaard T.S."/>
            <person name="Juul-Madsen H.R."/>
        </authorList>
    </citation>
    <scope>NUCLEOTIDE SEQUENCE [LARGE SCALE GENOMIC DNA]</scope>
    <source>
        <strain evidence="7 8">1245752.6</strain>
    </source>
</reference>
<dbReference type="Gene3D" id="1.10.443.10">
    <property type="entry name" value="Intergrase catalytic core"/>
    <property type="match status" value="1"/>
</dbReference>
<name>A0A1A6BL93_MYCGO</name>
<dbReference type="RefSeq" id="WP_007172298.1">
    <property type="nucleotide sequence ID" value="NZ_MAEM01000104.1"/>
</dbReference>
<dbReference type="InterPro" id="IPR002104">
    <property type="entry name" value="Integrase_catalytic"/>
</dbReference>
<protein>
    <submittedName>
        <fullName evidence="7">Recombinase</fullName>
    </submittedName>
</protein>
<keyword evidence="3" id="KW-0233">DNA recombination</keyword>
<dbReference type="InterPro" id="IPR013762">
    <property type="entry name" value="Integrase-like_cat_sf"/>
</dbReference>
<evidence type="ECO:0000259" key="5">
    <source>
        <dbReference type="PROSITE" id="PS51898"/>
    </source>
</evidence>
<comment type="similarity">
    <text evidence="1">Belongs to the 'phage' integrase family.</text>
</comment>
<dbReference type="GeneID" id="77303808"/>
<dbReference type="PROSITE" id="PS51898">
    <property type="entry name" value="TYR_RECOMBINASE"/>
    <property type="match status" value="1"/>
</dbReference>
<dbReference type="GO" id="GO:0003677">
    <property type="term" value="F:DNA binding"/>
    <property type="evidence" value="ECO:0007669"/>
    <property type="project" value="UniProtKB-UniRule"/>
</dbReference>
<dbReference type="Proteomes" id="UP000093757">
    <property type="component" value="Unassembled WGS sequence"/>
</dbReference>
<evidence type="ECO:0000256" key="1">
    <source>
        <dbReference type="ARBA" id="ARBA00008857"/>
    </source>
</evidence>
<dbReference type="OrthoDB" id="3698359at2"/>
<evidence type="ECO:0000313" key="7">
    <source>
        <dbReference type="EMBL" id="OBS03122.1"/>
    </source>
</evidence>
<evidence type="ECO:0000256" key="2">
    <source>
        <dbReference type="ARBA" id="ARBA00023125"/>
    </source>
</evidence>
<sequence>MALAVVRDLREQRAPATEDELAGFETDVLAGFVLARASAGLVDSTIRNDVNHLELIRDWFGRPLWEIQPADADTYFGKVLRDARASTRTGRAAALTVYFQFLELRHKVELHNLSGRVIECPLDEINRPRAWVDPQLRIPPTADEVEQLFAGWRGELVTCRKFAPTARNYAVARLVADVGLRINEARMLDLDDVRWELGRFGKLNVRHGKGSRRKGPKPRVVPLINGADRSLQWFIEDVLGLFDVDPKNHAAPLFPSERKNIDGTCMRATADVYRRALAEATDRYLPRWSGKLTPHVLRHFCASQLYLAGMNLFAIQELLGHAWTGTTARYIHVHATHVEDAWVTGQRRVADRWKGLAR</sequence>
<dbReference type="PANTHER" id="PTHR30349">
    <property type="entry name" value="PHAGE INTEGRASE-RELATED"/>
    <property type="match status" value="1"/>
</dbReference>
<accession>A0A1A6BL93</accession>
<organism evidence="7 8">
    <name type="scientific">Mycobacterium gordonae</name>
    <dbReference type="NCBI Taxonomy" id="1778"/>
    <lineage>
        <taxon>Bacteria</taxon>
        <taxon>Bacillati</taxon>
        <taxon>Actinomycetota</taxon>
        <taxon>Actinomycetes</taxon>
        <taxon>Mycobacteriales</taxon>
        <taxon>Mycobacteriaceae</taxon>
        <taxon>Mycobacterium</taxon>
    </lineage>
</organism>
<feature type="domain" description="Tyr recombinase" evidence="5">
    <location>
        <begin position="135"/>
        <end position="343"/>
    </location>
</feature>
<dbReference type="InterPro" id="IPR044068">
    <property type="entry name" value="CB"/>
</dbReference>
<gene>
    <name evidence="7" type="ORF">A9W98_11245</name>
</gene>
<feature type="domain" description="Core-binding (CB)" evidence="6">
    <location>
        <begin position="23"/>
        <end position="103"/>
    </location>
</feature>
<dbReference type="SUPFAM" id="SSF56349">
    <property type="entry name" value="DNA breaking-rejoining enzymes"/>
    <property type="match status" value="1"/>
</dbReference>
<dbReference type="Pfam" id="PF00589">
    <property type="entry name" value="Phage_integrase"/>
    <property type="match status" value="1"/>
</dbReference>
<comment type="caution">
    <text evidence="7">The sequence shown here is derived from an EMBL/GenBank/DDBJ whole genome shotgun (WGS) entry which is preliminary data.</text>
</comment>
<dbReference type="CDD" id="cd00397">
    <property type="entry name" value="DNA_BRE_C"/>
    <property type="match status" value="1"/>
</dbReference>
<dbReference type="EMBL" id="MAEM01000104">
    <property type="protein sequence ID" value="OBS03122.1"/>
    <property type="molecule type" value="Genomic_DNA"/>
</dbReference>
<evidence type="ECO:0000259" key="6">
    <source>
        <dbReference type="PROSITE" id="PS51900"/>
    </source>
</evidence>
<proteinExistence type="inferred from homology"/>
<dbReference type="PROSITE" id="PS51900">
    <property type="entry name" value="CB"/>
    <property type="match status" value="1"/>
</dbReference>
<keyword evidence="2 4" id="KW-0238">DNA-binding</keyword>
<dbReference type="InterPro" id="IPR050090">
    <property type="entry name" value="Tyrosine_recombinase_XerCD"/>
</dbReference>
<dbReference type="GO" id="GO:0006310">
    <property type="term" value="P:DNA recombination"/>
    <property type="evidence" value="ECO:0007669"/>
    <property type="project" value="UniProtKB-KW"/>
</dbReference>
<dbReference type="AlphaFoldDB" id="A0A1A6BL93"/>
<dbReference type="PANTHER" id="PTHR30349:SF41">
    <property type="entry name" value="INTEGRASE_RECOMBINASE PROTEIN MJ0367-RELATED"/>
    <property type="match status" value="1"/>
</dbReference>
<evidence type="ECO:0000256" key="4">
    <source>
        <dbReference type="PROSITE-ProRule" id="PRU01248"/>
    </source>
</evidence>
<dbReference type="GO" id="GO:0015074">
    <property type="term" value="P:DNA integration"/>
    <property type="evidence" value="ECO:0007669"/>
    <property type="project" value="InterPro"/>
</dbReference>
<dbReference type="InterPro" id="IPR011010">
    <property type="entry name" value="DNA_brk_join_enz"/>
</dbReference>